<name>A0ABD3Q4Y9_9STRA</name>
<dbReference type="EMBL" id="JABMIG020000073">
    <property type="protein sequence ID" value="KAL3795223.1"/>
    <property type="molecule type" value="Genomic_DNA"/>
</dbReference>
<proteinExistence type="predicted"/>
<organism evidence="2 3">
    <name type="scientific">Cyclotella cryptica</name>
    <dbReference type="NCBI Taxonomy" id="29204"/>
    <lineage>
        <taxon>Eukaryota</taxon>
        <taxon>Sar</taxon>
        <taxon>Stramenopiles</taxon>
        <taxon>Ochrophyta</taxon>
        <taxon>Bacillariophyta</taxon>
        <taxon>Coscinodiscophyceae</taxon>
        <taxon>Thalassiosirophycidae</taxon>
        <taxon>Stephanodiscales</taxon>
        <taxon>Stephanodiscaceae</taxon>
        <taxon>Cyclotella</taxon>
    </lineage>
</organism>
<evidence type="ECO:0000256" key="1">
    <source>
        <dbReference type="SAM" id="MobiDB-lite"/>
    </source>
</evidence>
<protein>
    <recommendedName>
        <fullName evidence="4">Hemerythrin-like domain-containing protein</fullName>
    </recommendedName>
</protein>
<dbReference type="Proteomes" id="UP001516023">
    <property type="component" value="Unassembled WGS sequence"/>
</dbReference>
<evidence type="ECO:0008006" key="4">
    <source>
        <dbReference type="Google" id="ProtNLM"/>
    </source>
</evidence>
<feature type="region of interest" description="Disordered" evidence="1">
    <location>
        <begin position="290"/>
        <end position="312"/>
    </location>
</feature>
<sequence length="312" mass="35353">MSKVASSQPLDESLKNFSPTDPKYKVSDKYLPDKESLWPYAADQCGWVMVHNALRGEIIQFQETLAAIKARRGTLKAWEVECIQDVFIAHLYNMEEHHSTEDNILSPEFMKRFHYPDKLTDDHEAIFAQLDIASDIVKSLKTGDDTITTIGSLSREFDIYKECIFPHFREEETYGLPLSRAYFGPKEFQKIMSKGHEKNPPNPEAIGCFIHFNGVQSIRHFLKAEGIPYFLWYREVRRSYNKYVTETLVKVNALKAGVEPMYPKTSCFSCMSLSAVAEPVPFAPPYAASHDKSLGTQDGSSTNGTVLSDEAA</sequence>
<dbReference type="AlphaFoldDB" id="A0ABD3Q4Y9"/>
<accession>A0ABD3Q4Y9</accession>
<comment type="caution">
    <text evidence="2">The sequence shown here is derived from an EMBL/GenBank/DDBJ whole genome shotgun (WGS) entry which is preliminary data.</text>
</comment>
<feature type="compositionally biased region" description="Polar residues" evidence="1">
    <location>
        <begin position="294"/>
        <end position="306"/>
    </location>
</feature>
<evidence type="ECO:0000313" key="2">
    <source>
        <dbReference type="EMBL" id="KAL3795223.1"/>
    </source>
</evidence>
<reference evidence="2 3" key="1">
    <citation type="journal article" date="2020" name="G3 (Bethesda)">
        <title>Improved Reference Genome for Cyclotella cryptica CCMP332, a Model for Cell Wall Morphogenesis, Salinity Adaptation, and Lipid Production in Diatoms (Bacillariophyta).</title>
        <authorList>
            <person name="Roberts W.R."/>
            <person name="Downey K.M."/>
            <person name="Ruck E.C."/>
            <person name="Traller J.C."/>
            <person name="Alverson A.J."/>
        </authorList>
    </citation>
    <scope>NUCLEOTIDE SEQUENCE [LARGE SCALE GENOMIC DNA]</scope>
    <source>
        <strain evidence="2 3">CCMP332</strain>
    </source>
</reference>
<keyword evidence="3" id="KW-1185">Reference proteome</keyword>
<dbReference type="Gene3D" id="1.20.120.520">
    <property type="entry name" value="nmb1532 protein domain like"/>
    <property type="match status" value="1"/>
</dbReference>
<dbReference type="CDD" id="cd12108">
    <property type="entry name" value="Hr-like"/>
    <property type="match status" value="1"/>
</dbReference>
<evidence type="ECO:0000313" key="3">
    <source>
        <dbReference type="Proteomes" id="UP001516023"/>
    </source>
</evidence>
<gene>
    <name evidence="2" type="ORF">HJC23_008308</name>
</gene>